<protein>
    <submittedName>
        <fullName evidence="3">AAA family ATPase</fullName>
    </submittedName>
</protein>
<dbReference type="PANTHER" id="PTHR33295">
    <property type="entry name" value="ATPASE"/>
    <property type="match status" value="1"/>
</dbReference>
<feature type="domain" description="DUF4143" evidence="2">
    <location>
        <begin position="196"/>
        <end position="326"/>
    </location>
</feature>
<dbReference type="SUPFAM" id="SSF52540">
    <property type="entry name" value="P-loop containing nucleoside triphosphate hydrolases"/>
    <property type="match status" value="1"/>
</dbReference>
<evidence type="ECO:0000259" key="2">
    <source>
        <dbReference type="Pfam" id="PF13635"/>
    </source>
</evidence>
<dbReference type="InterPro" id="IPR025420">
    <property type="entry name" value="DUF4143"/>
</dbReference>
<accession>A0ABT7V039</accession>
<dbReference type="InterPro" id="IPR041682">
    <property type="entry name" value="AAA_14"/>
</dbReference>
<reference evidence="4" key="1">
    <citation type="submission" date="2023-06" db="EMBL/GenBank/DDBJ databases">
        <title>Identification and characterization of horizontal gene transfer across gut microbiota members of farm animals based on homology search.</title>
        <authorList>
            <person name="Zeman M."/>
            <person name="Kubasova T."/>
            <person name="Jahodarova E."/>
            <person name="Nykrynova M."/>
            <person name="Rychlik I."/>
        </authorList>
    </citation>
    <scope>NUCLEOTIDE SEQUENCE [LARGE SCALE GENOMIC DNA]</scope>
    <source>
        <strain evidence="4">161_Gplus</strain>
    </source>
</reference>
<dbReference type="Pfam" id="PF13173">
    <property type="entry name" value="AAA_14"/>
    <property type="match status" value="1"/>
</dbReference>
<comment type="caution">
    <text evidence="3">The sequence shown here is derived from an EMBL/GenBank/DDBJ whole genome shotgun (WGS) entry which is preliminary data.</text>
</comment>
<keyword evidence="4" id="KW-1185">Reference proteome</keyword>
<evidence type="ECO:0000313" key="4">
    <source>
        <dbReference type="Proteomes" id="UP001529343"/>
    </source>
</evidence>
<dbReference type="Pfam" id="PF13635">
    <property type="entry name" value="DUF4143"/>
    <property type="match status" value="1"/>
</dbReference>
<name>A0ABT7V039_9LACO</name>
<sequence>MFIRSDQLDQLEKCDGVRYIKVITGVRRCGKTILLRQVKDSLRRCGVANNQIHFFNFSQLHRQQLADWQSLINLISKKLIENKVNYLFLDELEQLDHVPAFLQEIIKHQNISLYITATSRSFLARLAPLQSQLVIIPVLPLSFAEFCQHHRQPANEHTLYQYLNVGGFPFAQDVHDQLTRENYLDGVFNTTLVNGFAKHGTLCNPFLTKQLAIFVAGQLGLPINASRAVSGLKKIGVPASSKTLSTYLTLLADTYLFYPCHELDLTTNRVKPTNAKYYPVDPSLRNYLTNQKGVLSQANLEALLFIELVRRGYSVYANKRFTFIADRHQQRTYIQFSYSIRNQHEYDQAIGSLRSLPVNCQKQLIVLRVADILSQDPAVPMSLLTDWLIENQSV</sequence>
<reference evidence="3 4" key="2">
    <citation type="submission" date="2023-06" db="EMBL/GenBank/DDBJ databases">
        <authorList>
            <person name="Zeman M."/>
            <person name="Kubasova T."/>
            <person name="Jahodarova E."/>
            <person name="Nykrynova M."/>
            <person name="Rychlik I."/>
        </authorList>
    </citation>
    <scope>NUCLEOTIDE SEQUENCE [LARGE SCALE GENOMIC DNA]</scope>
    <source>
        <strain evidence="3 4">161_Gplus</strain>
    </source>
</reference>
<dbReference type="PANTHER" id="PTHR33295:SF20">
    <property type="entry name" value="ATPASE"/>
    <property type="match status" value="1"/>
</dbReference>
<evidence type="ECO:0000259" key="1">
    <source>
        <dbReference type="Pfam" id="PF13173"/>
    </source>
</evidence>
<organism evidence="3 4">
    <name type="scientific">Limosilactobacillus pontis</name>
    <dbReference type="NCBI Taxonomy" id="35787"/>
    <lineage>
        <taxon>Bacteria</taxon>
        <taxon>Bacillati</taxon>
        <taxon>Bacillota</taxon>
        <taxon>Bacilli</taxon>
        <taxon>Lactobacillales</taxon>
        <taxon>Lactobacillaceae</taxon>
        <taxon>Limosilactobacillus</taxon>
    </lineage>
</organism>
<feature type="domain" description="AAA" evidence="1">
    <location>
        <begin position="19"/>
        <end position="147"/>
    </location>
</feature>
<gene>
    <name evidence="3" type="ORF">QUW44_09090</name>
</gene>
<proteinExistence type="predicted"/>
<dbReference type="RefSeq" id="WP_289586630.1">
    <property type="nucleotide sequence ID" value="NZ_JAUDDW010000049.1"/>
</dbReference>
<dbReference type="InterPro" id="IPR027417">
    <property type="entry name" value="P-loop_NTPase"/>
</dbReference>
<dbReference type="EMBL" id="JAUDDW010000049">
    <property type="protein sequence ID" value="MDM8267274.1"/>
    <property type="molecule type" value="Genomic_DNA"/>
</dbReference>
<dbReference type="Gene3D" id="3.40.50.300">
    <property type="entry name" value="P-loop containing nucleotide triphosphate hydrolases"/>
    <property type="match status" value="1"/>
</dbReference>
<evidence type="ECO:0000313" key="3">
    <source>
        <dbReference type="EMBL" id="MDM8267274.1"/>
    </source>
</evidence>
<dbReference type="Proteomes" id="UP001529343">
    <property type="component" value="Unassembled WGS sequence"/>
</dbReference>